<name>F2E716_HORVV</name>
<accession>F2E716</accession>
<feature type="compositionally biased region" description="Basic and acidic residues" evidence="1">
    <location>
        <begin position="64"/>
        <end position="74"/>
    </location>
</feature>
<protein>
    <submittedName>
        <fullName evidence="2">Predicted protein</fullName>
    </submittedName>
</protein>
<feature type="region of interest" description="Disordered" evidence="1">
    <location>
        <begin position="27"/>
        <end position="74"/>
    </location>
</feature>
<reference evidence="2" key="1">
    <citation type="journal article" date="2011" name="Plant Physiol.">
        <title>Comprehensive sequence analysis of 24,783 barley full-length cDNAs derived from 12 clone libraries.</title>
        <authorList>
            <person name="Matsumoto T."/>
            <person name="Tanaka T."/>
            <person name="Sakai H."/>
            <person name="Amano N."/>
            <person name="Kanamori H."/>
            <person name="Kurita K."/>
            <person name="Kikuta A."/>
            <person name="Kamiya K."/>
            <person name="Yamamoto M."/>
            <person name="Ikawa H."/>
            <person name="Fujii N."/>
            <person name="Hori K."/>
            <person name="Itoh T."/>
            <person name="Sato K."/>
        </authorList>
    </citation>
    <scope>NUCLEOTIDE SEQUENCE</scope>
    <source>
        <tissue evidence="2">Shoot and root</tissue>
    </source>
</reference>
<dbReference type="AlphaFoldDB" id="F2E716"/>
<evidence type="ECO:0000313" key="2">
    <source>
        <dbReference type="EMBL" id="BAK03138.1"/>
    </source>
</evidence>
<organism evidence="2">
    <name type="scientific">Hordeum vulgare subsp. vulgare</name>
    <name type="common">Domesticated barley</name>
    <dbReference type="NCBI Taxonomy" id="112509"/>
    <lineage>
        <taxon>Eukaryota</taxon>
        <taxon>Viridiplantae</taxon>
        <taxon>Streptophyta</taxon>
        <taxon>Embryophyta</taxon>
        <taxon>Tracheophyta</taxon>
        <taxon>Spermatophyta</taxon>
        <taxon>Magnoliopsida</taxon>
        <taxon>Liliopsida</taxon>
        <taxon>Poales</taxon>
        <taxon>Poaceae</taxon>
        <taxon>BOP clade</taxon>
        <taxon>Pooideae</taxon>
        <taxon>Triticodae</taxon>
        <taxon>Triticeae</taxon>
        <taxon>Hordeinae</taxon>
        <taxon>Hordeum</taxon>
    </lineage>
</organism>
<proteinExistence type="evidence at transcript level"/>
<sequence length="74" mass="8676">MTSLSKEVTYTEAPLYDDIRAGIAQARQNKNHHWKGHQKKQYSLERPPQIFIRRAVDSEDEEPQQERPKGKEGK</sequence>
<dbReference type="EMBL" id="AK371940">
    <property type="protein sequence ID" value="BAK03138.1"/>
    <property type="molecule type" value="mRNA"/>
</dbReference>
<feature type="compositionally biased region" description="Basic residues" evidence="1">
    <location>
        <begin position="29"/>
        <end position="40"/>
    </location>
</feature>
<evidence type="ECO:0000256" key="1">
    <source>
        <dbReference type="SAM" id="MobiDB-lite"/>
    </source>
</evidence>